<proteinExistence type="predicted"/>
<dbReference type="OrthoDB" id="3065869at2759"/>
<dbReference type="InParanoid" id="A0A2V0PFE7"/>
<name>A0A2V0PFE7_9CHLO</name>
<keyword evidence="2 3" id="KW-0040">ANK repeat</keyword>
<feature type="repeat" description="ANK" evidence="3">
    <location>
        <begin position="253"/>
        <end position="285"/>
    </location>
</feature>
<feature type="repeat" description="ANK" evidence="3">
    <location>
        <begin position="219"/>
        <end position="251"/>
    </location>
</feature>
<evidence type="ECO:0000256" key="5">
    <source>
        <dbReference type="SAM" id="MobiDB-lite"/>
    </source>
</evidence>
<protein>
    <submittedName>
        <fullName evidence="6">Uncharacterized protein</fullName>
    </submittedName>
</protein>
<keyword evidence="1" id="KW-0677">Repeat</keyword>
<keyword evidence="4" id="KW-0175">Coiled coil</keyword>
<dbReference type="Gene3D" id="1.25.40.20">
    <property type="entry name" value="Ankyrin repeat-containing domain"/>
    <property type="match status" value="4"/>
</dbReference>
<dbReference type="PANTHER" id="PTHR24173:SF74">
    <property type="entry name" value="ANKYRIN REPEAT DOMAIN-CONTAINING PROTEIN 16"/>
    <property type="match status" value="1"/>
</dbReference>
<dbReference type="EMBL" id="BDRX01000128">
    <property type="protein sequence ID" value="GBF98564.1"/>
    <property type="molecule type" value="Genomic_DNA"/>
</dbReference>
<dbReference type="AlphaFoldDB" id="A0A2V0PFE7"/>
<feature type="region of interest" description="Disordered" evidence="5">
    <location>
        <begin position="500"/>
        <end position="536"/>
    </location>
</feature>
<evidence type="ECO:0000256" key="4">
    <source>
        <dbReference type="SAM" id="Coils"/>
    </source>
</evidence>
<keyword evidence="7" id="KW-1185">Reference proteome</keyword>
<dbReference type="SMART" id="SM00248">
    <property type="entry name" value="ANK"/>
    <property type="match status" value="9"/>
</dbReference>
<gene>
    <name evidence="6" type="ORF">Rsub_11894</name>
</gene>
<comment type="caution">
    <text evidence="6">The sequence shown here is derived from an EMBL/GenBank/DDBJ whole genome shotgun (WGS) entry which is preliminary data.</text>
</comment>
<organism evidence="6 7">
    <name type="scientific">Raphidocelis subcapitata</name>
    <dbReference type="NCBI Taxonomy" id="307507"/>
    <lineage>
        <taxon>Eukaryota</taxon>
        <taxon>Viridiplantae</taxon>
        <taxon>Chlorophyta</taxon>
        <taxon>core chlorophytes</taxon>
        <taxon>Chlorophyceae</taxon>
        <taxon>CS clade</taxon>
        <taxon>Sphaeropleales</taxon>
        <taxon>Selenastraceae</taxon>
        <taxon>Raphidocelis</taxon>
    </lineage>
</organism>
<feature type="repeat" description="ANK" evidence="3">
    <location>
        <begin position="114"/>
        <end position="146"/>
    </location>
</feature>
<dbReference type="PROSITE" id="PS50297">
    <property type="entry name" value="ANK_REP_REGION"/>
    <property type="match status" value="4"/>
</dbReference>
<evidence type="ECO:0000313" key="7">
    <source>
        <dbReference type="Proteomes" id="UP000247498"/>
    </source>
</evidence>
<dbReference type="InterPro" id="IPR036770">
    <property type="entry name" value="Ankyrin_rpt-contain_sf"/>
</dbReference>
<feature type="repeat" description="ANK" evidence="3">
    <location>
        <begin position="299"/>
        <end position="328"/>
    </location>
</feature>
<feature type="coiled-coil region" evidence="4">
    <location>
        <begin position="458"/>
        <end position="499"/>
    </location>
</feature>
<dbReference type="SUPFAM" id="SSF48403">
    <property type="entry name" value="Ankyrin repeat"/>
    <property type="match status" value="1"/>
</dbReference>
<dbReference type="InterPro" id="IPR002110">
    <property type="entry name" value="Ankyrin_rpt"/>
</dbReference>
<accession>A0A2V0PFE7</accession>
<sequence>MEPQEPAGPTASQLCALHAAAAAGDAGAIRGLLRVPAWETAALLRAVDGSGRTALDHAARGGWEAAVEMLIDEGKPFGGASYGPALLEAARGGHVGVIWVLLDAGESVAAADSGGRTPLWLAAAGGHAAAVRLLLERGADRHAAAADGSLPVSCAARQGHASVVQALVKPAPDRHPSGGCDRWTAWHWCAHTGDAASARALLSEASWVAAQRIDSEAADDVTALMVAAAAGQLDVLALLVEAGASLAAMDYPDGWTALHHAARRDGAAAVQALIRAGADVDAASLWTDEDLDEGEACVTPLHLAAQYAGVDVLRALIDAGASVSQKNNSGCTAIGCAARGGRLDNISLLLARGADAVAAADGGRAVAEAVLHHQNAAALLLVRGGAATPDWNTMLQCVKVYYGYGEAEAEDGEEGEDPLSLVRDTAVQCLQKLGKWLAQPLREDARARAGLQQLVVGAAAAGRRAQRAEQAAEEAIARTASLRAEAAALEARIAQAEARLASLPPTRAQEGEGQSRLLQPRDAAAPAAAKKPRRQQ</sequence>
<evidence type="ECO:0000256" key="2">
    <source>
        <dbReference type="ARBA" id="ARBA00023043"/>
    </source>
</evidence>
<reference evidence="6 7" key="1">
    <citation type="journal article" date="2018" name="Sci. Rep.">
        <title>Raphidocelis subcapitata (=Pseudokirchneriella subcapitata) provides an insight into genome evolution and environmental adaptations in the Sphaeropleales.</title>
        <authorList>
            <person name="Suzuki S."/>
            <person name="Yamaguchi H."/>
            <person name="Nakajima N."/>
            <person name="Kawachi M."/>
        </authorList>
    </citation>
    <scope>NUCLEOTIDE SEQUENCE [LARGE SCALE GENOMIC DNA]</scope>
    <source>
        <strain evidence="6 7">NIES-35</strain>
    </source>
</reference>
<evidence type="ECO:0000313" key="6">
    <source>
        <dbReference type="EMBL" id="GBF98564.1"/>
    </source>
</evidence>
<dbReference type="PANTHER" id="PTHR24173">
    <property type="entry name" value="ANKYRIN REPEAT CONTAINING"/>
    <property type="match status" value="1"/>
</dbReference>
<dbReference type="Pfam" id="PF12796">
    <property type="entry name" value="Ank_2"/>
    <property type="match status" value="3"/>
</dbReference>
<dbReference type="PROSITE" id="PS50088">
    <property type="entry name" value="ANK_REPEAT"/>
    <property type="match status" value="4"/>
</dbReference>
<dbReference type="STRING" id="307507.A0A2V0PFE7"/>
<dbReference type="Proteomes" id="UP000247498">
    <property type="component" value="Unassembled WGS sequence"/>
</dbReference>
<evidence type="ECO:0000256" key="1">
    <source>
        <dbReference type="ARBA" id="ARBA00022737"/>
    </source>
</evidence>
<evidence type="ECO:0000256" key="3">
    <source>
        <dbReference type="PROSITE-ProRule" id="PRU00023"/>
    </source>
</evidence>